<keyword evidence="2 3" id="KW-0067">ATP-binding</keyword>
<dbReference type="InterPro" id="IPR005216">
    <property type="entry name" value="Citrate_lyase_ligase"/>
</dbReference>
<dbReference type="PANTHER" id="PTHR40599">
    <property type="entry name" value="[CITRATE [PRO-3S]-LYASE] LIGASE"/>
    <property type="match status" value="1"/>
</dbReference>
<dbReference type="GO" id="GO:0016747">
    <property type="term" value="F:acyltransferase activity, transferring groups other than amino-acyl groups"/>
    <property type="evidence" value="ECO:0007669"/>
    <property type="project" value="InterPro"/>
</dbReference>
<dbReference type="OrthoDB" id="9779753at2"/>
<dbReference type="InterPro" id="IPR013166">
    <property type="entry name" value="Citrate_lyase_ligase_C"/>
</dbReference>
<feature type="domain" description="N-acetyltransferase" evidence="4">
    <location>
        <begin position="1"/>
        <end position="131"/>
    </location>
</feature>
<dbReference type="Pfam" id="PF08218">
    <property type="entry name" value="Citrate_ly_lig"/>
    <property type="match status" value="1"/>
</dbReference>
<reference evidence="5 6" key="1">
    <citation type="submission" date="2014-05" db="EMBL/GenBank/DDBJ databases">
        <title>ATOL: Assembling a taxonomically balanced genome-scale reconstruction of the evolutionary history of the Enterobacteriaceae.</title>
        <authorList>
            <person name="Plunkett G.III."/>
            <person name="Neeno-Eckwall E.C."/>
            <person name="Glasner J.D."/>
            <person name="Perna N.T."/>
        </authorList>
    </citation>
    <scope>NUCLEOTIDE SEQUENCE [LARGE SCALE GENOMIC DNA]</scope>
    <source>
        <strain evidence="5 6">ATCC 33301</strain>
    </source>
</reference>
<name>A0A085JKD4_9GAMM</name>
<dbReference type="GO" id="GO:0016829">
    <property type="term" value="F:lyase activity"/>
    <property type="evidence" value="ECO:0007669"/>
    <property type="project" value="UniProtKB-KW"/>
</dbReference>
<keyword evidence="5" id="KW-0456">Lyase</keyword>
<organism evidence="5 6">
    <name type="scientific">Tatumella ptyseos ATCC 33301</name>
    <dbReference type="NCBI Taxonomy" id="1005995"/>
    <lineage>
        <taxon>Bacteria</taxon>
        <taxon>Pseudomonadati</taxon>
        <taxon>Pseudomonadota</taxon>
        <taxon>Gammaproteobacteria</taxon>
        <taxon>Enterobacterales</taxon>
        <taxon>Erwiniaceae</taxon>
        <taxon>Tatumella</taxon>
    </lineage>
</organism>
<evidence type="ECO:0000256" key="2">
    <source>
        <dbReference type="ARBA" id="ARBA00022840"/>
    </source>
</evidence>
<dbReference type="Proteomes" id="UP000028602">
    <property type="component" value="Unassembled WGS sequence"/>
</dbReference>
<protein>
    <recommendedName>
        <fullName evidence="3">[Citrate [pro-3S]-lyase] ligase</fullName>
        <ecNumber evidence="3">6.2.1.22</ecNumber>
    </recommendedName>
</protein>
<dbReference type="GO" id="GO:0005524">
    <property type="term" value="F:ATP binding"/>
    <property type="evidence" value="ECO:0007669"/>
    <property type="project" value="UniProtKB-UniRule"/>
</dbReference>
<dbReference type="InterPro" id="IPR004821">
    <property type="entry name" value="Cyt_trans-like"/>
</dbReference>
<dbReference type="NCBIfam" id="TIGR00124">
    <property type="entry name" value="cit_ly_ligase"/>
    <property type="match status" value="1"/>
</dbReference>
<keyword evidence="6" id="KW-1185">Reference proteome</keyword>
<comment type="caution">
    <text evidence="5">The sequence shown here is derived from an EMBL/GenBank/DDBJ whole genome shotgun (WGS) entry which is preliminary data.</text>
</comment>
<dbReference type="eggNOG" id="COG3053">
    <property type="taxonomic scope" value="Bacteria"/>
</dbReference>
<dbReference type="InterPro" id="IPR016181">
    <property type="entry name" value="Acyl_CoA_acyltransferase"/>
</dbReference>
<sequence length="342" mass="38496">MDRLPAFQLRLTRVAGHAQRVERINTFLQQYNIQPDADIEFFAEAFIGHRLAGCAGLAGNIIKCVVTDLPWRGMNLTARLLSELEGFALRNRISTLFLCTRPENIGQFRQCGFWPLAQEGDRAVLMENNPVGLQHYCRQLAQWRQPGGKIAAIVMNANPFTLGHQFLAEQAARQCDWLHLFLVGEEGSFFSYADRLTLVTRGVAHLPNVTVHGGSPYIISRATFPAYFLKETPVVDQAWCAIDLLLFRDHIAPALGITHRYIGSEPFCPTTRRYNETMHTLLAGKITVKEIPRISSPDGTAVSASEVRRLLAGRHYDQLRNKVPRTTYSYLEAQHSAQLVSH</sequence>
<keyword evidence="3 5" id="KW-0436">Ligase</keyword>
<dbReference type="InterPro" id="IPR014729">
    <property type="entry name" value="Rossmann-like_a/b/a_fold"/>
</dbReference>
<dbReference type="AlphaFoldDB" id="A0A085JKD4"/>
<keyword evidence="1 3" id="KW-0547">Nucleotide-binding</keyword>
<dbReference type="EMBL" id="JMPR01000018">
    <property type="protein sequence ID" value="KFD20930.1"/>
    <property type="molecule type" value="Genomic_DNA"/>
</dbReference>
<dbReference type="SUPFAM" id="SSF52374">
    <property type="entry name" value="Nucleotidylyl transferase"/>
    <property type="match status" value="1"/>
</dbReference>
<gene>
    <name evidence="5" type="primary">citC</name>
    <name evidence="5" type="ORF">GTPT_0868</name>
</gene>
<accession>A0A085JKD4</accession>
<dbReference type="GO" id="GO:0008771">
    <property type="term" value="F:[citrate (pro-3S)-lyase] ligase activity"/>
    <property type="evidence" value="ECO:0007669"/>
    <property type="project" value="UniProtKB-EC"/>
</dbReference>
<proteinExistence type="predicted"/>
<comment type="function">
    <text evidence="3">Acetylation of prosthetic group (2-(5''-phosphoribosyl)-3'-dephosphocoenzyme-A) of the gamma subunit of citrate lyase.</text>
</comment>
<comment type="catalytic activity">
    <reaction evidence="3">
        <text>holo-[citrate lyase ACP] + acetate + ATP = acetyl-[citrate lyase ACP] + AMP + diphosphate</text>
        <dbReference type="Rhea" id="RHEA:23788"/>
        <dbReference type="Rhea" id="RHEA-COMP:10158"/>
        <dbReference type="Rhea" id="RHEA-COMP:13710"/>
        <dbReference type="ChEBI" id="CHEBI:30089"/>
        <dbReference type="ChEBI" id="CHEBI:30616"/>
        <dbReference type="ChEBI" id="CHEBI:33019"/>
        <dbReference type="ChEBI" id="CHEBI:82683"/>
        <dbReference type="ChEBI" id="CHEBI:137976"/>
        <dbReference type="ChEBI" id="CHEBI:456215"/>
        <dbReference type="EC" id="6.2.1.22"/>
    </reaction>
</comment>
<dbReference type="Gene3D" id="3.40.630.30">
    <property type="match status" value="1"/>
</dbReference>
<evidence type="ECO:0000256" key="1">
    <source>
        <dbReference type="ARBA" id="ARBA00022741"/>
    </source>
</evidence>
<evidence type="ECO:0000259" key="4">
    <source>
        <dbReference type="PROSITE" id="PS51186"/>
    </source>
</evidence>
<dbReference type="SMART" id="SM00764">
    <property type="entry name" value="Citrate_ly_lig"/>
    <property type="match status" value="1"/>
</dbReference>
<dbReference type="PROSITE" id="PS51186">
    <property type="entry name" value="GNAT"/>
    <property type="match status" value="1"/>
</dbReference>
<dbReference type="Gene3D" id="3.40.50.620">
    <property type="entry name" value="HUPs"/>
    <property type="match status" value="1"/>
</dbReference>
<dbReference type="RefSeq" id="WP_025900936.1">
    <property type="nucleotide sequence ID" value="NZ_ATMJ01000008.1"/>
</dbReference>
<dbReference type="EC" id="6.2.1.22" evidence="3"/>
<dbReference type="PIRSF" id="PIRSF005751">
    <property type="entry name" value="Acet_citr_lig"/>
    <property type="match status" value="1"/>
</dbReference>
<dbReference type="PANTHER" id="PTHR40599:SF1">
    <property type="entry name" value="[CITRATE [PRO-3S]-LYASE] LIGASE"/>
    <property type="match status" value="1"/>
</dbReference>
<dbReference type="InterPro" id="IPR000182">
    <property type="entry name" value="GNAT_dom"/>
</dbReference>
<evidence type="ECO:0000256" key="3">
    <source>
        <dbReference type="PIRNR" id="PIRNR005751"/>
    </source>
</evidence>
<evidence type="ECO:0000313" key="5">
    <source>
        <dbReference type="EMBL" id="KFD20930.1"/>
    </source>
</evidence>
<dbReference type="SUPFAM" id="SSF55729">
    <property type="entry name" value="Acyl-CoA N-acyltransferases (Nat)"/>
    <property type="match status" value="1"/>
</dbReference>
<dbReference type="NCBIfam" id="TIGR00125">
    <property type="entry name" value="cyt_tran_rel"/>
    <property type="match status" value="1"/>
</dbReference>
<evidence type="ECO:0000313" key="6">
    <source>
        <dbReference type="Proteomes" id="UP000028602"/>
    </source>
</evidence>